<protein>
    <recommendedName>
        <fullName evidence="3">PIN domain-containing protein</fullName>
    </recommendedName>
</protein>
<dbReference type="Proteomes" id="UP000237381">
    <property type="component" value="Unassembled WGS sequence"/>
</dbReference>
<evidence type="ECO:0008006" key="3">
    <source>
        <dbReference type="Google" id="ProtNLM"/>
    </source>
</evidence>
<evidence type="ECO:0000313" key="1">
    <source>
        <dbReference type="EMBL" id="POR48487.1"/>
    </source>
</evidence>
<dbReference type="AlphaFoldDB" id="A0A2S4M1H1"/>
<dbReference type="InterPro" id="IPR029060">
    <property type="entry name" value="PIN-like_dom_sf"/>
</dbReference>
<proteinExistence type="predicted"/>
<name>A0A2S4M1H1_9BURK</name>
<evidence type="ECO:0000313" key="2">
    <source>
        <dbReference type="Proteomes" id="UP000237381"/>
    </source>
</evidence>
<keyword evidence="2" id="KW-1185">Reference proteome</keyword>
<comment type="caution">
    <text evidence="1">The sequence shown here is derived from an EMBL/GenBank/DDBJ whole genome shotgun (WGS) entry which is preliminary data.</text>
</comment>
<dbReference type="EMBL" id="PQGA01000014">
    <property type="protein sequence ID" value="POR48487.1"/>
    <property type="molecule type" value="Genomic_DNA"/>
</dbReference>
<accession>A0A2S4M1H1</accession>
<dbReference type="RefSeq" id="WP_103706332.1">
    <property type="nucleotide sequence ID" value="NZ_PQGA01000014.1"/>
</dbReference>
<dbReference type="OrthoDB" id="9092327at2"/>
<organism evidence="1 2">
    <name type="scientific">Paraburkholderia eburnea</name>
    <dbReference type="NCBI Taxonomy" id="1189126"/>
    <lineage>
        <taxon>Bacteria</taxon>
        <taxon>Pseudomonadati</taxon>
        <taxon>Pseudomonadota</taxon>
        <taxon>Betaproteobacteria</taxon>
        <taxon>Burkholderiales</taxon>
        <taxon>Burkholderiaceae</taxon>
        <taxon>Paraburkholderia</taxon>
    </lineage>
</organism>
<gene>
    <name evidence="1" type="ORF">B0G62_11472</name>
</gene>
<dbReference type="SUPFAM" id="SSF88723">
    <property type="entry name" value="PIN domain-like"/>
    <property type="match status" value="1"/>
</dbReference>
<reference evidence="1 2" key="1">
    <citation type="submission" date="2018-01" db="EMBL/GenBank/DDBJ databases">
        <title>Genomic Encyclopedia of Type Strains, Phase III (KMG-III): the genomes of soil and plant-associated and newly described type strains.</title>
        <authorList>
            <person name="Whitman W."/>
        </authorList>
    </citation>
    <scope>NUCLEOTIDE SEQUENCE [LARGE SCALE GENOMIC DNA]</scope>
    <source>
        <strain evidence="1 2">JCM 18070</strain>
    </source>
</reference>
<sequence>MPRFLLGTNTLIDMCIEDTASRKWIEGGVKARDINLSVISVAAARQVIAQHKTSEPRRAAFRKTLEARLAALVDDGSVLLPFAENEAAEWEQWRGHHPLEIEKSGQRHAVGQDTRMVIATAVANGCTLVEPEETYHRELRKLQVEVVSLLEA</sequence>
<dbReference type="Gene3D" id="3.40.50.1010">
    <property type="entry name" value="5'-nuclease"/>
    <property type="match status" value="1"/>
</dbReference>